<comment type="caution">
    <text evidence="2">The sequence shown here is derived from an EMBL/GenBank/DDBJ whole genome shotgun (WGS) entry which is preliminary data.</text>
</comment>
<keyword evidence="2" id="KW-0695">RNA-directed DNA polymerase</keyword>
<accession>A0A6G0YQB5</accession>
<evidence type="ECO:0000313" key="3">
    <source>
        <dbReference type="Proteomes" id="UP000478052"/>
    </source>
</evidence>
<reference evidence="2 3" key="1">
    <citation type="submission" date="2019-08" db="EMBL/GenBank/DDBJ databases">
        <title>Whole genome of Aphis craccivora.</title>
        <authorList>
            <person name="Voronova N.V."/>
            <person name="Shulinski R.S."/>
            <person name="Bandarenka Y.V."/>
            <person name="Zhorov D.G."/>
            <person name="Warner D."/>
        </authorList>
    </citation>
    <scope>NUCLEOTIDE SEQUENCE [LARGE SCALE GENOMIC DNA]</scope>
    <source>
        <strain evidence="2">180601</strain>
        <tissue evidence="2">Whole Body</tissue>
    </source>
</reference>
<dbReference type="Proteomes" id="UP000478052">
    <property type="component" value="Unassembled WGS sequence"/>
</dbReference>
<sequence>KVDKGSQKDLQILLDKLENILENYGTKLNKNKTKVMSRMNLLNNSKALLFWQIAQGKIIFQSKNHILSTNSEKIDKRNNFLKSYTVSATRKKRLDAFEIWCYQNMLTII</sequence>
<evidence type="ECO:0000313" key="2">
    <source>
        <dbReference type="EMBL" id="KAF0759763.1"/>
    </source>
</evidence>
<dbReference type="AlphaFoldDB" id="A0A6G0YQB5"/>
<protein>
    <submittedName>
        <fullName evidence="2">LINE-1 reverse transcriptase</fullName>
    </submittedName>
</protein>
<name>A0A6G0YQB5_APHCR</name>
<organism evidence="2 3">
    <name type="scientific">Aphis craccivora</name>
    <name type="common">Cowpea aphid</name>
    <dbReference type="NCBI Taxonomy" id="307492"/>
    <lineage>
        <taxon>Eukaryota</taxon>
        <taxon>Metazoa</taxon>
        <taxon>Ecdysozoa</taxon>
        <taxon>Arthropoda</taxon>
        <taxon>Hexapoda</taxon>
        <taxon>Insecta</taxon>
        <taxon>Pterygota</taxon>
        <taxon>Neoptera</taxon>
        <taxon>Paraneoptera</taxon>
        <taxon>Hemiptera</taxon>
        <taxon>Sternorrhyncha</taxon>
        <taxon>Aphidomorpha</taxon>
        <taxon>Aphidoidea</taxon>
        <taxon>Aphididae</taxon>
        <taxon>Aphidini</taxon>
        <taxon>Aphis</taxon>
        <taxon>Aphis</taxon>
    </lineage>
</organism>
<gene>
    <name evidence="2" type="ORF">FWK35_00005746</name>
</gene>
<feature type="non-terminal residue" evidence="2">
    <location>
        <position position="109"/>
    </location>
</feature>
<dbReference type="EMBL" id="VUJU01002897">
    <property type="protein sequence ID" value="KAF0759763.1"/>
    <property type="molecule type" value="Genomic_DNA"/>
</dbReference>
<dbReference type="GO" id="GO:0003964">
    <property type="term" value="F:RNA-directed DNA polymerase activity"/>
    <property type="evidence" value="ECO:0007669"/>
    <property type="project" value="UniProtKB-KW"/>
</dbReference>
<feature type="non-terminal residue" evidence="2">
    <location>
        <position position="1"/>
    </location>
</feature>
<keyword evidence="3" id="KW-1185">Reference proteome</keyword>
<proteinExistence type="predicted"/>
<feature type="coiled-coil region" evidence="1">
    <location>
        <begin position="7"/>
        <end position="34"/>
    </location>
</feature>
<keyword evidence="2" id="KW-0548">Nucleotidyltransferase</keyword>
<keyword evidence="1" id="KW-0175">Coiled coil</keyword>
<evidence type="ECO:0000256" key="1">
    <source>
        <dbReference type="SAM" id="Coils"/>
    </source>
</evidence>
<keyword evidence="2" id="KW-0808">Transferase</keyword>